<keyword evidence="1" id="KW-0812">Transmembrane</keyword>
<dbReference type="AlphaFoldDB" id="A0A6C6YWS7"/>
<feature type="transmembrane region" description="Helical" evidence="1">
    <location>
        <begin position="32"/>
        <end position="53"/>
    </location>
</feature>
<name>A0A6C6YWS7_SALPB</name>
<dbReference type="KEGG" id="spq:SPAB_00119"/>
<evidence type="ECO:0000256" key="1">
    <source>
        <dbReference type="SAM" id="Phobius"/>
    </source>
</evidence>
<evidence type="ECO:0000313" key="3">
    <source>
        <dbReference type="Proteomes" id="UP000008556"/>
    </source>
</evidence>
<evidence type="ECO:0000313" key="2">
    <source>
        <dbReference type="EMBL" id="ABX65562.1"/>
    </source>
</evidence>
<dbReference type="EMBL" id="CP000886">
    <property type="protein sequence ID" value="ABX65562.1"/>
    <property type="molecule type" value="Genomic_DNA"/>
</dbReference>
<accession>A0A6C6YWS7</accession>
<protein>
    <submittedName>
        <fullName evidence="2">Uncharacterized protein</fullName>
    </submittedName>
</protein>
<keyword evidence="1" id="KW-1133">Transmembrane helix</keyword>
<organism evidence="2 3">
    <name type="scientific">Salmonella paratyphi B (strain ATCC BAA-1250 / SPB7)</name>
    <dbReference type="NCBI Taxonomy" id="1016998"/>
    <lineage>
        <taxon>Bacteria</taxon>
        <taxon>Pseudomonadati</taxon>
        <taxon>Pseudomonadota</taxon>
        <taxon>Gammaproteobacteria</taxon>
        <taxon>Enterobacterales</taxon>
        <taxon>Enterobacteriaceae</taxon>
        <taxon>Salmonella</taxon>
    </lineage>
</organism>
<gene>
    <name evidence="2" type="ordered locus">SPAB_00119</name>
</gene>
<dbReference type="Proteomes" id="UP000008556">
    <property type="component" value="Chromosome"/>
</dbReference>
<proteinExistence type="predicted"/>
<keyword evidence="1" id="KW-0472">Membrane</keyword>
<reference evidence="2 3" key="1">
    <citation type="submission" date="2007-11" db="EMBL/GenBank/DDBJ databases">
        <authorList>
            <consortium name="The Salmonella enterica serovar Paratyphi B Genome Sequencing Project"/>
            <person name="McClelland M."/>
            <person name="Sanderson E.K."/>
            <person name="Porwollik S."/>
            <person name="Spieth J."/>
            <person name="Clifton W.S."/>
            <person name="Fulton R."/>
            <person name="Cordes M."/>
            <person name="Wollam A."/>
            <person name="Shah N."/>
            <person name="Pepin K."/>
            <person name="Bhonagiri V."/>
            <person name="Nash W."/>
            <person name="Johnson M."/>
            <person name="Thiruvilangam P."/>
            <person name="Wilson R."/>
        </authorList>
    </citation>
    <scope>NUCLEOTIDE SEQUENCE [LARGE SCALE GENOMIC DNA]</scope>
    <source>
        <strain evidence="3">ATCC BAA-1250 / SPB7</strain>
    </source>
</reference>
<sequence>MARRVGIRFFIRCIYCSIIGSVARDKRSQPNLLIFAAPVLILPFSVCGVRHGIE</sequence>